<reference evidence="2" key="1">
    <citation type="submission" date="2024-08" db="EMBL/GenBank/DDBJ databases">
        <title>Phylogenomic analyses of a clade within the roseobacter group suggest taxonomic reassignments of species of the genera Aestuariivita, Citreicella, Loktanella, Nautella, Pelagibaca, Ruegeria, Thalassobius, Thiobacimonas and Tropicibacter, and the proposal o.</title>
        <authorList>
            <person name="Jeon C.O."/>
        </authorList>
    </citation>
    <scope>NUCLEOTIDE SEQUENCE</scope>
    <source>
        <strain evidence="2">SS1-5</strain>
    </source>
</reference>
<dbReference type="AlphaFoldDB" id="A0AAN0M7E5"/>
<proteinExistence type="predicted"/>
<evidence type="ECO:0000256" key="1">
    <source>
        <dbReference type="SAM" id="Phobius"/>
    </source>
</evidence>
<keyword evidence="3" id="KW-1185">Reference proteome</keyword>
<evidence type="ECO:0000313" key="3">
    <source>
        <dbReference type="Proteomes" id="UP001470809"/>
    </source>
</evidence>
<evidence type="ECO:0000313" key="2">
    <source>
        <dbReference type="EMBL" id="WZU66144.2"/>
    </source>
</evidence>
<feature type="transmembrane region" description="Helical" evidence="1">
    <location>
        <begin position="61"/>
        <end position="87"/>
    </location>
</feature>
<protein>
    <recommendedName>
        <fullName evidence="4">Cytochrome b561 bacterial/Ni-hydrogenase domain-containing protein</fullName>
    </recommendedName>
</protein>
<organism evidence="2 3">
    <name type="scientific">Yoonia rhodophyticola</name>
    <dbReference type="NCBI Taxonomy" id="3137370"/>
    <lineage>
        <taxon>Bacteria</taxon>
        <taxon>Pseudomonadati</taxon>
        <taxon>Pseudomonadota</taxon>
        <taxon>Alphaproteobacteria</taxon>
        <taxon>Rhodobacterales</taxon>
        <taxon>Paracoccaceae</taxon>
        <taxon>Yoonia</taxon>
    </lineage>
</organism>
<feature type="transmembrane region" description="Helical" evidence="1">
    <location>
        <begin position="99"/>
        <end position="121"/>
    </location>
</feature>
<evidence type="ECO:0008006" key="4">
    <source>
        <dbReference type="Google" id="ProtNLM"/>
    </source>
</evidence>
<keyword evidence="1" id="KW-0472">Membrane</keyword>
<feature type="transmembrane region" description="Helical" evidence="1">
    <location>
        <begin position="173"/>
        <end position="197"/>
    </location>
</feature>
<keyword evidence="1" id="KW-1133">Transmembrane helix</keyword>
<dbReference type="Proteomes" id="UP001470809">
    <property type="component" value="Chromosome"/>
</dbReference>
<feature type="transmembrane region" description="Helical" evidence="1">
    <location>
        <begin position="24"/>
        <end position="49"/>
    </location>
</feature>
<accession>A0AAN0M7E5</accession>
<feature type="transmembrane region" description="Helical" evidence="1">
    <location>
        <begin position="142"/>
        <end position="161"/>
    </location>
</feature>
<dbReference type="EMBL" id="CP151767">
    <property type="protein sequence ID" value="WZU66144.2"/>
    <property type="molecule type" value="Genomic_DNA"/>
</dbReference>
<name>A0AAN0M7E5_9RHOB</name>
<sequence>MQLAEILAALSSDPEQMTRGILRIFHFIGLALGLGAATLLDLMTLRFFWGRVMTQRDYDIFAFLSGFVAVGLKLLWVTGLGFLAFYWAFEPVKLGNEKVWAKMLIVAILTINGVFIHRTIIPFIYRQIGEPMLQGISRRKRHAFVTAGIVSFVSWYAPLVIANLPHLNFQVPMIQILEVYGLVLLAVMIVAHLVLVGSDMTIRFSGRTRQALQKT</sequence>
<dbReference type="KEGG" id="yrh:AABB31_13780"/>
<gene>
    <name evidence="2" type="ORF">AABB31_13780</name>
</gene>
<keyword evidence="1" id="KW-0812">Transmembrane</keyword>
<dbReference type="RefSeq" id="WP_373635507.1">
    <property type="nucleotide sequence ID" value="NZ_CP151767.2"/>
</dbReference>